<accession>A0A7J7KWR7</accession>
<proteinExistence type="predicted"/>
<feature type="compositionally biased region" description="Polar residues" evidence="1">
    <location>
        <begin position="1"/>
        <end position="16"/>
    </location>
</feature>
<evidence type="ECO:0000256" key="1">
    <source>
        <dbReference type="SAM" id="MobiDB-lite"/>
    </source>
</evidence>
<reference evidence="2 3" key="1">
    <citation type="journal article" date="2020" name="IScience">
        <title>Genome Sequencing of the Endangered Kingdonia uniflora (Circaeasteraceae, Ranunculales) Reveals Potential Mechanisms of Evolutionary Specialization.</title>
        <authorList>
            <person name="Sun Y."/>
            <person name="Deng T."/>
            <person name="Zhang A."/>
            <person name="Moore M.J."/>
            <person name="Landis J.B."/>
            <person name="Lin N."/>
            <person name="Zhang H."/>
            <person name="Zhang X."/>
            <person name="Huang J."/>
            <person name="Zhang X."/>
            <person name="Sun H."/>
            <person name="Wang H."/>
        </authorList>
    </citation>
    <scope>NUCLEOTIDE SEQUENCE [LARGE SCALE GENOMIC DNA]</scope>
    <source>
        <strain evidence="2">TB1705</strain>
        <tissue evidence="2">Leaf</tissue>
    </source>
</reference>
<gene>
    <name evidence="2" type="ORF">GIB67_002188</name>
</gene>
<evidence type="ECO:0000313" key="3">
    <source>
        <dbReference type="Proteomes" id="UP000541444"/>
    </source>
</evidence>
<comment type="caution">
    <text evidence="2">The sequence shown here is derived from an EMBL/GenBank/DDBJ whole genome shotgun (WGS) entry which is preliminary data.</text>
</comment>
<dbReference type="Proteomes" id="UP000541444">
    <property type="component" value="Unassembled WGS sequence"/>
</dbReference>
<dbReference type="AlphaFoldDB" id="A0A7J7KWR7"/>
<feature type="region of interest" description="Disordered" evidence="1">
    <location>
        <begin position="1"/>
        <end position="29"/>
    </location>
</feature>
<sequence>MNHSKALGFTQNSFRSNIRRKKDNQSPLYIEGTRNYKIECISRQNNAENQKYRQSQSFERVARTTLNLVRTT</sequence>
<keyword evidence="3" id="KW-1185">Reference proteome</keyword>
<organism evidence="2 3">
    <name type="scientific">Kingdonia uniflora</name>
    <dbReference type="NCBI Taxonomy" id="39325"/>
    <lineage>
        <taxon>Eukaryota</taxon>
        <taxon>Viridiplantae</taxon>
        <taxon>Streptophyta</taxon>
        <taxon>Embryophyta</taxon>
        <taxon>Tracheophyta</taxon>
        <taxon>Spermatophyta</taxon>
        <taxon>Magnoliopsida</taxon>
        <taxon>Ranunculales</taxon>
        <taxon>Circaeasteraceae</taxon>
        <taxon>Kingdonia</taxon>
    </lineage>
</organism>
<protein>
    <submittedName>
        <fullName evidence="2">Uncharacterized protein</fullName>
    </submittedName>
</protein>
<evidence type="ECO:0000313" key="2">
    <source>
        <dbReference type="EMBL" id="KAF6134787.1"/>
    </source>
</evidence>
<name>A0A7J7KWR7_9MAGN</name>
<dbReference type="EMBL" id="JACGCM010002827">
    <property type="protein sequence ID" value="KAF6134787.1"/>
    <property type="molecule type" value="Genomic_DNA"/>
</dbReference>